<dbReference type="Gene3D" id="3.50.50.60">
    <property type="entry name" value="FAD/NAD(P)-binding domain"/>
    <property type="match status" value="2"/>
</dbReference>
<keyword evidence="1" id="KW-0560">Oxidoreductase</keyword>
<evidence type="ECO:0000256" key="1">
    <source>
        <dbReference type="ARBA" id="ARBA00023002"/>
    </source>
</evidence>
<dbReference type="PANTHER" id="PTHR42949">
    <property type="entry name" value="ANAEROBIC GLYCEROL-3-PHOSPHATE DEHYDROGENASE SUBUNIT B"/>
    <property type="match status" value="1"/>
</dbReference>
<dbReference type="PRINTS" id="PR00368">
    <property type="entry name" value="FADPNR"/>
</dbReference>
<evidence type="ECO:0000313" key="4">
    <source>
        <dbReference type="EMBL" id="SEO72235.1"/>
    </source>
</evidence>
<gene>
    <name evidence="3" type="ORF">KP014_06720</name>
    <name evidence="4" type="ORF">SAMN04487895_110202</name>
</gene>
<evidence type="ECO:0000259" key="2">
    <source>
        <dbReference type="Pfam" id="PF07992"/>
    </source>
</evidence>
<sequence>MEQFELAVIGGGPAGLAAALEAKKSGIGRIILLERERELGGILQQCVHSGFGLHLFKEELTGPEYAERFIESVRQSDIVCKTDTTVLEISGKRTVKAVNAADGFMDIQADALVLATGCRERTREAIGIPGDRPAGIFTAGSAQRYMNLEGYRIGKRVVILGSGDVGLIMARRLTLEGSEVVAVVEAMPAPSGLGRNVIQCLDDFGIPLLLSHTVTSTIGKDRLEGVQLAQVDSRMQPIAGTETLIQCDALLVSVGLIPENELALQAGIAINEDNYGLAVDERMQTDTEGIFACGNAVSIHSLADYVTIQGRLAGRSAASFILDESRRTGLDLGHQDGRHIAR</sequence>
<reference evidence="4 5" key="1">
    <citation type="submission" date="2016-10" db="EMBL/GenBank/DDBJ databases">
        <authorList>
            <person name="de Groot N.N."/>
        </authorList>
    </citation>
    <scope>NUCLEOTIDE SEQUENCE [LARGE SCALE GENOMIC DNA]</scope>
    <source>
        <strain evidence="4 5">CGMCC 1.10238</strain>
    </source>
</reference>
<protein>
    <submittedName>
        <fullName evidence="3">NAD(P)/FAD-dependent oxidoreductase</fullName>
    </submittedName>
    <submittedName>
        <fullName evidence="4">Thioredoxin reductase</fullName>
    </submittedName>
</protein>
<dbReference type="EMBL" id="CP076607">
    <property type="protein sequence ID" value="QWU16889.1"/>
    <property type="molecule type" value="Genomic_DNA"/>
</dbReference>
<keyword evidence="6" id="KW-1185">Reference proteome</keyword>
<organism evidence="4 5">
    <name type="scientific">Paenibacillus sophorae</name>
    <dbReference type="NCBI Taxonomy" id="1333845"/>
    <lineage>
        <taxon>Bacteria</taxon>
        <taxon>Bacillati</taxon>
        <taxon>Bacillota</taxon>
        <taxon>Bacilli</taxon>
        <taxon>Bacillales</taxon>
        <taxon>Paenibacillaceae</taxon>
        <taxon>Paenibacillus</taxon>
    </lineage>
</organism>
<dbReference type="Pfam" id="PF07992">
    <property type="entry name" value="Pyr_redox_2"/>
    <property type="match status" value="1"/>
</dbReference>
<accession>A0A1H8S0S4</accession>
<dbReference type="EMBL" id="FODH01000010">
    <property type="protein sequence ID" value="SEO72235.1"/>
    <property type="molecule type" value="Genomic_DNA"/>
</dbReference>
<dbReference type="GO" id="GO:0016491">
    <property type="term" value="F:oxidoreductase activity"/>
    <property type="evidence" value="ECO:0007669"/>
    <property type="project" value="UniProtKB-KW"/>
</dbReference>
<dbReference type="InterPro" id="IPR036188">
    <property type="entry name" value="FAD/NAD-bd_sf"/>
</dbReference>
<dbReference type="InterPro" id="IPR023753">
    <property type="entry name" value="FAD/NAD-binding_dom"/>
</dbReference>
<name>A0A1H8S0S4_9BACL</name>
<dbReference type="STRING" id="1333845.SAMN04487895_110202"/>
<evidence type="ECO:0000313" key="6">
    <source>
        <dbReference type="Proteomes" id="UP000683429"/>
    </source>
</evidence>
<dbReference type="Proteomes" id="UP000683429">
    <property type="component" value="Chromosome"/>
</dbReference>
<dbReference type="InterPro" id="IPR051691">
    <property type="entry name" value="Metab_Enz_Cyan_OpOx_G3PDH"/>
</dbReference>
<evidence type="ECO:0000313" key="3">
    <source>
        <dbReference type="EMBL" id="QWU16889.1"/>
    </source>
</evidence>
<dbReference type="Proteomes" id="UP000198809">
    <property type="component" value="Unassembled WGS sequence"/>
</dbReference>
<proteinExistence type="predicted"/>
<evidence type="ECO:0000313" key="5">
    <source>
        <dbReference type="Proteomes" id="UP000198809"/>
    </source>
</evidence>
<dbReference type="PANTHER" id="PTHR42949:SF3">
    <property type="entry name" value="ANAEROBIC GLYCEROL-3-PHOSPHATE DEHYDROGENASE SUBUNIT B"/>
    <property type="match status" value="1"/>
</dbReference>
<feature type="domain" description="FAD/NAD(P)-binding" evidence="2">
    <location>
        <begin position="5"/>
        <end position="297"/>
    </location>
</feature>
<reference evidence="3 6" key="2">
    <citation type="submission" date="2021-06" db="EMBL/GenBank/DDBJ databases">
        <title>Whole genome sequence of Paenibacillus sophorae DSM23020 for comparative genomics.</title>
        <authorList>
            <person name="Kim M.-J."/>
            <person name="Lee G."/>
            <person name="Shin J.-H."/>
        </authorList>
    </citation>
    <scope>NUCLEOTIDE SEQUENCE [LARGE SCALE GENOMIC DNA]</scope>
    <source>
        <strain evidence="3 6">DSM 23020</strain>
    </source>
</reference>
<dbReference type="AlphaFoldDB" id="A0A1H8S0S4"/>
<dbReference type="RefSeq" id="WP_051500391.1">
    <property type="nucleotide sequence ID" value="NZ_CP076607.1"/>
</dbReference>
<dbReference type="OrthoDB" id="9806179at2"/>
<dbReference type="PRINTS" id="PR00469">
    <property type="entry name" value="PNDRDTASEII"/>
</dbReference>
<dbReference type="SUPFAM" id="SSF51905">
    <property type="entry name" value="FAD/NAD(P)-binding domain"/>
    <property type="match status" value="1"/>
</dbReference>